<gene>
    <name evidence="1" type="ORF">C1645_832614</name>
</gene>
<evidence type="ECO:0000313" key="1">
    <source>
        <dbReference type="EMBL" id="RIA84199.1"/>
    </source>
</evidence>
<accession>A0A397SH17</accession>
<dbReference type="EMBL" id="QKYT01000510">
    <property type="protein sequence ID" value="RIA84199.1"/>
    <property type="molecule type" value="Genomic_DNA"/>
</dbReference>
<feature type="non-terminal residue" evidence="1">
    <location>
        <position position="1"/>
    </location>
</feature>
<keyword evidence="2" id="KW-1185">Reference proteome</keyword>
<dbReference type="Proteomes" id="UP000265703">
    <property type="component" value="Unassembled WGS sequence"/>
</dbReference>
<proteinExistence type="predicted"/>
<dbReference type="AlphaFoldDB" id="A0A397SH17"/>
<organism evidence="1 2">
    <name type="scientific">Glomus cerebriforme</name>
    <dbReference type="NCBI Taxonomy" id="658196"/>
    <lineage>
        <taxon>Eukaryota</taxon>
        <taxon>Fungi</taxon>
        <taxon>Fungi incertae sedis</taxon>
        <taxon>Mucoromycota</taxon>
        <taxon>Glomeromycotina</taxon>
        <taxon>Glomeromycetes</taxon>
        <taxon>Glomerales</taxon>
        <taxon>Glomeraceae</taxon>
        <taxon>Glomus</taxon>
    </lineage>
</organism>
<name>A0A397SH17_9GLOM</name>
<comment type="caution">
    <text evidence="1">The sequence shown here is derived from an EMBL/GenBank/DDBJ whole genome shotgun (WGS) entry which is preliminary data.</text>
</comment>
<sequence>AATIYFSHLILKLATFNHHLNLVLEIKKWFSELFSPECEEKWFFELLVWTGKGKWFSELFDSLSSLVWNGKGKCSMLELEKVLLAFRLVREIGERKRFLNFISGYKSFFAKFPSDTLPWKSDKF</sequence>
<protein>
    <submittedName>
        <fullName evidence="1">Uncharacterized protein</fullName>
    </submittedName>
</protein>
<reference evidence="1 2" key="1">
    <citation type="submission" date="2018-06" db="EMBL/GenBank/DDBJ databases">
        <title>Comparative genomics reveals the genomic features of Rhizophagus irregularis, R. cerebriforme, R. diaphanum and Gigaspora rosea, and their symbiotic lifestyle signature.</title>
        <authorList>
            <person name="Morin E."/>
            <person name="San Clemente H."/>
            <person name="Chen E.C.H."/>
            <person name="De La Providencia I."/>
            <person name="Hainaut M."/>
            <person name="Kuo A."/>
            <person name="Kohler A."/>
            <person name="Murat C."/>
            <person name="Tang N."/>
            <person name="Roy S."/>
            <person name="Loubradou J."/>
            <person name="Henrissat B."/>
            <person name="Grigoriev I.V."/>
            <person name="Corradi N."/>
            <person name="Roux C."/>
            <person name="Martin F.M."/>
        </authorList>
    </citation>
    <scope>NUCLEOTIDE SEQUENCE [LARGE SCALE GENOMIC DNA]</scope>
    <source>
        <strain evidence="1 2">DAOM 227022</strain>
    </source>
</reference>
<evidence type="ECO:0000313" key="2">
    <source>
        <dbReference type="Proteomes" id="UP000265703"/>
    </source>
</evidence>